<evidence type="ECO:0000313" key="3">
    <source>
        <dbReference type="Proteomes" id="UP000034164"/>
    </source>
</evidence>
<dbReference type="InterPro" id="IPR014710">
    <property type="entry name" value="RmlC-like_jellyroll"/>
</dbReference>
<dbReference type="EMBL" id="LCZI01000124">
    <property type="protein sequence ID" value="KKZ68341.1"/>
    <property type="molecule type" value="Genomic_DNA"/>
</dbReference>
<sequence>MPITITPLLSLQVTRQQIPPWLHVPNTSIHHKPLLIYHSAFQPSTPASEISQHLTKTGVVKPQWTYSMYPYSHFHSTTHEVLSIVSGRAKLCFGHEDNPERFEAAVSSGDVIVVPAGVAHRLLEDIEGGFKMIGAYPPGKEWDMCYGNEEEGDKSAEIGRVGWFERDPVYGNSGPVLDV</sequence>
<protein>
    <recommendedName>
        <fullName evidence="1">Cupin type-1 domain-containing protein</fullName>
    </recommendedName>
</protein>
<gene>
    <name evidence="2" type="ORF">EMCG_06017</name>
</gene>
<dbReference type="PANTHER" id="PTHR36448:SF3">
    <property type="entry name" value="CUPIN TYPE-2 DOMAIN-CONTAINING PROTEIN"/>
    <property type="match status" value="1"/>
</dbReference>
<dbReference type="InterPro" id="IPR006045">
    <property type="entry name" value="Cupin_1"/>
</dbReference>
<reference evidence="3" key="1">
    <citation type="journal article" date="2015" name="PLoS Genet.">
        <title>The dynamic genome and transcriptome of the human fungal pathogen Blastomyces and close relative Emmonsia.</title>
        <authorList>
            <person name="Munoz J.F."/>
            <person name="Gauthier G.M."/>
            <person name="Desjardins C.A."/>
            <person name="Gallo J.E."/>
            <person name="Holder J."/>
            <person name="Sullivan T.D."/>
            <person name="Marty A.J."/>
            <person name="Carmen J.C."/>
            <person name="Chen Z."/>
            <person name="Ding L."/>
            <person name="Gujja S."/>
            <person name="Magrini V."/>
            <person name="Misas E."/>
            <person name="Mitreva M."/>
            <person name="Priest M."/>
            <person name="Saif S."/>
            <person name="Whiston E.A."/>
            <person name="Young S."/>
            <person name="Zeng Q."/>
            <person name="Goldman W.E."/>
            <person name="Mardis E.R."/>
            <person name="Taylor J.W."/>
            <person name="McEwen J.G."/>
            <person name="Clay O.K."/>
            <person name="Klein B.S."/>
            <person name="Cuomo C.A."/>
        </authorList>
    </citation>
    <scope>NUCLEOTIDE SEQUENCE [LARGE SCALE GENOMIC DNA]</scope>
    <source>
        <strain evidence="3">UAMH 3008</strain>
    </source>
</reference>
<dbReference type="PIRSF" id="PIRSF019307">
    <property type="entry name" value="UCP019307"/>
    <property type="match status" value="1"/>
</dbReference>
<evidence type="ECO:0000259" key="1">
    <source>
        <dbReference type="Pfam" id="PF00190"/>
    </source>
</evidence>
<comment type="caution">
    <text evidence="2">The sequence shown here is derived from an EMBL/GenBank/DDBJ whole genome shotgun (WGS) entry which is preliminary data.</text>
</comment>
<dbReference type="InterPro" id="IPR014500">
    <property type="entry name" value="UCP019307_cupin"/>
</dbReference>
<feature type="domain" description="Cupin type-1" evidence="1">
    <location>
        <begin position="73"/>
        <end position="120"/>
    </location>
</feature>
<accession>A0A0G2JBZ5</accession>
<dbReference type="Gene3D" id="2.60.120.10">
    <property type="entry name" value="Jelly Rolls"/>
    <property type="match status" value="1"/>
</dbReference>
<dbReference type="OrthoDB" id="2589563at2759"/>
<dbReference type="AlphaFoldDB" id="A0A0G2JBZ5"/>
<dbReference type="SUPFAM" id="SSF51182">
    <property type="entry name" value="RmlC-like cupins"/>
    <property type="match status" value="1"/>
</dbReference>
<dbReference type="PANTHER" id="PTHR36448">
    <property type="entry name" value="BLR7373 PROTEIN"/>
    <property type="match status" value="1"/>
</dbReference>
<dbReference type="Proteomes" id="UP000034164">
    <property type="component" value="Unassembled WGS sequence"/>
</dbReference>
<dbReference type="Pfam" id="PF00190">
    <property type="entry name" value="Cupin_1"/>
    <property type="match status" value="1"/>
</dbReference>
<proteinExistence type="predicted"/>
<evidence type="ECO:0000313" key="2">
    <source>
        <dbReference type="EMBL" id="KKZ68341.1"/>
    </source>
</evidence>
<dbReference type="InterPro" id="IPR047121">
    <property type="entry name" value="YjiB-like"/>
</dbReference>
<dbReference type="VEuPathDB" id="FungiDB:EMCG_06017"/>
<dbReference type="InterPro" id="IPR011051">
    <property type="entry name" value="RmlC_Cupin_sf"/>
</dbReference>
<dbReference type="CDD" id="cd02219">
    <property type="entry name" value="cupin_YjlB-like"/>
    <property type="match status" value="1"/>
</dbReference>
<name>A0A0G2JBZ5_9EURO</name>
<organism evidence="2 3">
    <name type="scientific">[Emmonsia] crescens</name>
    <dbReference type="NCBI Taxonomy" id="73230"/>
    <lineage>
        <taxon>Eukaryota</taxon>
        <taxon>Fungi</taxon>
        <taxon>Dikarya</taxon>
        <taxon>Ascomycota</taxon>
        <taxon>Pezizomycotina</taxon>
        <taxon>Eurotiomycetes</taxon>
        <taxon>Eurotiomycetidae</taxon>
        <taxon>Onygenales</taxon>
        <taxon>Ajellomycetaceae</taxon>
        <taxon>Emergomyces</taxon>
    </lineage>
</organism>